<dbReference type="SMART" id="SM00267">
    <property type="entry name" value="GGDEF"/>
    <property type="match status" value="1"/>
</dbReference>
<feature type="transmembrane region" description="Helical" evidence="3">
    <location>
        <begin position="244"/>
        <end position="266"/>
    </location>
</feature>
<dbReference type="PANTHER" id="PTHR45138:SF6">
    <property type="entry name" value="DIGUANYLATE CYCLASE DGCN"/>
    <property type="match status" value="1"/>
</dbReference>
<keyword evidence="3" id="KW-1133">Transmembrane helix</keyword>
<feature type="transmembrane region" description="Helical" evidence="3">
    <location>
        <begin position="278"/>
        <end position="298"/>
    </location>
</feature>
<feature type="compositionally biased region" description="Polar residues" evidence="2">
    <location>
        <begin position="494"/>
        <end position="507"/>
    </location>
</feature>
<keyword evidence="3" id="KW-0472">Membrane</keyword>
<dbReference type="InterPro" id="IPR011623">
    <property type="entry name" value="7TMR_DISM_rcpt_extracell_dom1"/>
</dbReference>
<evidence type="ECO:0000256" key="2">
    <source>
        <dbReference type="SAM" id="MobiDB-lite"/>
    </source>
</evidence>
<dbReference type="EMBL" id="JAXOJX010000067">
    <property type="protein sequence ID" value="MDZ5460383.1"/>
    <property type="molecule type" value="Genomic_DNA"/>
</dbReference>
<feature type="transmembrane region" description="Helical" evidence="3">
    <location>
        <begin position="131"/>
        <end position="150"/>
    </location>
</feature>
<comment type="caution">
    <text evidence="5">The sequence shown here is derived from an EMBL/GenBank/DDBJ whole genome shotgun (WGS) entry which is preliminary data.</text>
</comment>
<dbReference type="RefSeq" id="WP_322467851.1">
    <property type="nucleotide sequence ID" value="NZ_JAXOJX010000067.1"/>
</dbReference>
<dbReference type="InterPro" id="IPR029787">
    <property type="entry name" value="Nucleotide_cyclase"/>
</dbReference>
<evidence type="ECO:0000313" key="6">
    <source>
        <dbReference type="Proteomes" id="UP001293718"/>
    </source>
</evidence>
<dbReference type="EC" id="2.7.7.65" evidence="1"/>
<evidence type="ECO:0000313" key="5">
    <source>
        <dbReference type="EMBL" id="MDZ5460383.1"/>
    </source>
</evidence>
<dbReference type="InterPro" id="IPR000160">
    <property type="entry name" value="GGDEF_dom"/>
</dbReference>
<keyword evidence="5" id="KW-0808">Transferase</keyword>
<feature type="transmembrane region" description="Helical" evidence="3">
    <location>
        <begin position="220"/>
        <end position="238"/>
    </location>
</feature>
<name>A0ABU5IN90_9BURK</name>
<dbReference type="Pfam" id="PF07695">
    <property type="entry name" value="7TMR-DISM_7TM"/>
    <property type="match status" value="1"/>
</dbReference>
<dbReference type="CDD" id="cd01949">
    <property type="entry name" value="GGDEF"/>
    <property type="match status" value="1"/>
</dbReference>
<dbReference type="SUPFAM" id="SSF55073">
    <property type="entry name" value="Nucleotide cyclase"/>
    <property type="match status" value="1"/>
</dbReference>
<evidence type="ECO:0000259" key="4">
    <source>
        <dbReference type="PROSITE" id="PS50887"/>
    </source>
</evidence>
<reference evidence="5 6" key="1">
    <citation type="submission" date="2023-11" db="EMBL/GenBank/DDBJ databases">
        <title>Draft genome of Azohydromonas lata strain H1 (DSM1123), a polyhydroxyalkanoate producer.</title>
        <authorList>
            <person name="Traversa D."/>
            <person name="D'Addabbo P."/>
            <person name="Pazzani C."/>
            <person name="Manzari C."/>
            <person name="Chiara M."/>
            <person name="Scrascia M."/>
        </authorList>
    </citation>
    <scope>NUCLEOTIDE SEQUENCE [LARGE SCALE GENOMIC DNA]</scope>
    <source>
        <strain evidence="5 6">H1</strain>
    </source>
</reference>
<proteinExistence type="predicted"/>
<gene>
    <name evidence="5" type="ORF">SM757_27760</name>
</gene>
<feature type="region of interest" description="Disordered" evidence="2">
    <location>
        <begin position="484"/>
        <end position="507"/>
    </location>
</feature>
<organism evidence="5 6">
    <name type="scientific">Azohydromonas lata</name>
    <dbReference type="NCBI Taxonomy" id="45677"/>
    <lineage>
        <taxon>Bacteria</taxon>
        <taxon>Pseudomonadati</taxon>
        <taxon>Pseudomonadota</taxon>
        <taxon>Betaproteobacteria</taxon>
        <taxon>Burkholderiales</taxon>
        <taxon>Sphaerotilaceae</taxon>
        <taxon>Azohydromonas</taxon>
    </lineage>
</organism>
<dbReference type="InterPro" id="IPR043128">
    <property type="entry name" value="Rev_trsase/Diguanyl_cyclase"/>
</dbReference>
<keyword evidence="5" id="KW-0548">Nucleotidyltransferase</keyword>
<feature type="transmembrane region" description="Helical" evidence="3">
    <location>
        <begin position="162"/>
        <end position="181"/>
    </location>
</feature>
<protein>
    <recommendedName>
        <fullName evidence="1">diguanylate cyclase</fullName>
        <ecNumber evidence="1">2.7.7.65</ecNumber>
    </recommendedName>
</protein>
<dbReference type="InterPro" id="IPR050469">
    <property type="entry name" value="Diguanylate_Cyclase"/>
</dbReference>
<dbReference type="Pfam" id="PF00990">
    <property type="entry name" value="GGDEF"/>
    <property type="match status" value="1"/>
</dbReference>
<dbReference type="NCBIfam" id="TIGR00254">
    <property type="entry name" value="GGDEF"/>
    <property type="match status" value="1"/>
</dbReference>
<evidence type="ECO:0000256" key="1">
    <source>
        <dbReference type="ARBA" id="ARBA00012528"/>
    </source>
</evidence>
<accession>A0ABU5IN90</accession>
<keyword evidence="6" id="KW-1185">Reference proteome</keyword>
<dbReference type="PROSITE" id="PS50887">
    <property type="entry name" value="GGDEF"/>
    <property type="match status" value="1"/>
</dbReference>
<feature type="domain" description="GGDEF" evidence="4">
    <location>
        <begin position="373"/>
        <end position="499"/>
    </location>
</feature>
<feature type="transmembrane region" description="Helical" evidence="3">
    <location>
        <begin position="193"/>
        <end position="213"/>
    </location>
</feature>
<dbReference type="Gene3D" id="3.30.70.270">
    <property type="match status" value="1"/>
</dbReference>
<dbReference type="Proteomes" id="UP001293718">
    <property type="component" value="Unassembled WGS sequence"/>
</dbReference>
<dbReference type="GO" id="GO:0052621">
    <property type="term" value="F:diguanylate cyclase activity"/>
    <property type="evidence" value="ECO:0007669"/>
    <property type="project" value="UniProtKB-EC"/>
</dbReference>
<sequence length="507" mass="54815">MALQGGWTDLSHTPALNIERLPTTGGKFEHTARFEIAQGGRYVIDFRNGSVLGRFEHRLLDGQDRVVAQAGGGLTSAEPNPFFLRHGREFDLAPGTYRLLTRLESPYFITPPQPYIDTLDHYRQAIKPGNALTLAGLGVFIGLGVFYAVLAGARRRWTEGLYAAFIAGNLVYNASGLGVAHELLGIRWFYLNTAPILLSNMAYVGFVMALLRLRATAPRLYALGIAVVLTMACMAGVAVWRPNWAMELCRAGVGAFLAYGLAAGICRARAGDRLARSYLLANVGFAITGFVAITLGGMGDLNTIVVEHVGLVAVTIEVLLLSLVLAFQFGELQRTTAQALATAQAHLRLAQTDSLTGLRNRHAFEEALQALPAQASLTAIDLDGLKHYNDRHGHAQGDRLLREFGAELGQRLDSHATLYRLGGDEFAVLSMLGHRTEVEAAIAAAVQALHRKGFVDAGASWGTGDFTEAGGIDEIQQLADKRMYEHKRRGQAARQASSCPAPSLQQP</sequence>
<dbReference type="PANTHER" id="PTHR45138">
    <property type="entry name" value="REGULATORY COMPONENTS OF SENSORY TRANSDUCTION SYSTEM"/>
    <property type="match status" value="1"/>
</dbReference>
<keyword evidence="3" id="KW-0812">Transmembrane</keyword>
<feature type="transmembrane region" description="Helical" evidence="3">
    <location>
        <begin position="304"/>
        <end position="327"/>
    </location>
</feature>
<evidence type="ECO:0000256" key="3">
    <source>
        <dbReference type="SAM" id="Phobius"/>
    </source>
</evidence>